<dbReference type="RefSeq" id="WP_344664746.1">
    <property type="nucleotide sequence ID" value="NZ_BAAAQN010000006.1"/>
</dbReference>
<keyword evidence="3" id="KW-0731">Sigma factor</keyword>
<dbReference type="InterPro" id="IPR039425">
    <property type="entry name" value="RNA_pol_sigma-70-like"/>
</dbReference>
<feature type="domain" description="RNA polymerase sigma-70 region 2" evidence="6">
    <location>
        <begin position="28"/>
        <end position="91"/>
    </location>
</feature>
<evidence type="ECO:0000259" key="7">
    <source>
        <dbReference type="Pfam" id="PF04545"/>
    </source>
</evidence>
<dbReference type="InterPro" id="IPR036388">
    <property type="entry name" value="WH-like_DNA-bd_sf"/>
</dbReference>
<dbReference type="Proteomes" id="UP001500751">
    <property type="component" value="Unassembled WGS sequence"/>
</dbReference>
<comment type="similarity">
    <text evidence="1">Belongs to the sigma-70 factor family. ECF subfamily.</text>
</comment>
<keyword evidence="2" id="KW-0805">Transcription regulation</keyword>
<dbReference type="InterPro" id="IPR007630">
    <property type="entry name" value="RNA_pol_sigma70_r4"/>
</dbReference>
<evidence type="ECO:0000313" key="8">
    <source>
        <dbReference type="EMBL" id="GAA2019347.1"/>
    </source>
</evidence>
<dbReference type="InterPro" id="IPR014284">
    <property type="entry name" value="RNA_pol_sigma-70_dom"/>
</dbReference>
<evidence type="ECO:0000313" key="9">
    <source>
        <dbReference type="Proteomes" id="UP001500751"/>
    </source>
</evidence>
<dbReference type="Pfam" id="PF04542">
    <property type="entry name" value="Sigma70_r2"/>
    <property type="match status" value="1"/>
</dbReference>
<reference evidence="9" key="1">
    <citation type="journal article" date="2019" name="Int. J. Syst. Evol. Microbiol.">
        <title>The Global Catalogue of Microorganisms (GCM) 10K type strain sequencing project: providing services to taxonomists for standard genome sequencing and annotation.</title>
        <authorList>
            <consortium name="The Broad Institute Genomics Platform"/>
            <consortium name="The Broad Institute Genome Sequencing Center for Infectious Disease"/>
            <person name="Wu L."/>
            <person name="Ma J."/>
        </authorList>
    </citation>
    <scope>NUCLEOTIDE SEQUENCE [LARGE SCALE GENOMIC DNA]</scope>
    <source>
        <strain evidence="9">JCM 16014</strain>
    </source>
</reference>
<evidence type="ECO:0000256" key="1">
    <source>
        <dbReference type="ARBA" id="ARBA00010641"/>
    </source>
</evidence>
<dbReference type="NCBIfam" id="TIGR02983">
    <property type="entry name" value="SigE-fam_strep"/>
    <property type="match status" value="1"/>
</dbReference>
<dbReference type="SUPFAM" id="SSF88659">
    <property type="entry name" value="Sigma3 and sigma4 domains of RNA polymerase sigma factors"/>
    <property type="match status" value="1"/>
</dbReference>
<dbReference type="Pfam" id="PF04545">
    <property type="entry name" value="Sigma70_r4"/>
    <property type="match status" value="1"/>
</dbReference>
<gene>
    <name evidence="8" type="ORF">GCM10009839_14740</name>
</gene>
<evidence type="ECO:0000259" key="6">
    <source>
        <dbReference type="Pfam" id="PF04542"/>
    </source>
</evidence>
<keyword evidence="9" id="KW-1185">Reference proteome</keyword>
<comment type="caution">
    <text evidence="8">The sequence shown here is derived from an EMBL/GenBank/DDBJ whole genome shotgun (WGS) entry which is preliminary data.</text>
</comment>
<keyword evidence="5" id="KW-0804">Transcription</keyword>
<sequence>MRTLKSPPARGGPAEAREQFREYAVGAQPHLRRSAYLLCGDWHTAEDLVQTTFGRLFRSWPRVLRADSVDAYARTVLFRAYLDLKKKDRRTVALEDAPEPAARRDDAELRLAVRSALDTLPPRARAVVVLRFWEDLTVEQTADALGVSTGTVKSQTARAIAILRQRLGAAVGELIHD</sequence>
<dbReference type="SUPFAM" id="SSF88946">
    <property type="entry name" value="Sigma2 domain of RNA polymerase sigma factors"/>
    <property type="match status" value="1"/>
</dbReference>
<dbReference type="InterPro" id="IPR013324">
    <property type="entry name" value="RNA_pol_sigma_r3/r4-like"/>
</dbReference>
<dbReference type="EMBL" id="BAAAQN010000006">
    <property type="protein sequence ID" value="GAA2019347.1"/>
    <property type="molecule type" value="Genomic_DNA"/>
</dbReference>
<dbReference type="PANTHER" id="PTHR43133">
    <property type="entry name" value="RNA POLYMERASE ECF-TYPE SIGMA FACTO"/>
    <property type="match status" value="1"/>
</dbReference>
<evidence type="ECO:0000256" key="2">
    <source>
        <dbReference type="ARBA" id="ARBA00023015"/>
    </source>
</evidence>
<dbReference type="Gene3D" id="1.10.10.10">
    <property type="entry name" value="Winged helix-like DNA-binding domain superfamily/Winged helix DNA-binding domain"/>
    <property type="match status" value="1"/>
</dbReference>
<proteinExistence type="inferred from homology"/>
<evidence type="ECO:0000256" key="4">
    <source>
        <dbReference type="ARBA" id="ARBA00023125"/>
    </source>
</evidence>
<keyword evidence="4" id="KW-0238">DNA-binding</keyword>
<dbReference type="InterPro" id="IPR014325">
    <property type="entry name" value="RNA_pol_sigma-E_actinobac"/>
</dbReference>
<evidence type="ECO:0000256" key="3">
    <source>
        <dbReference type="ARBA" id="ARBA00023082"/>
    </source>
</evidence>
<dbReference type="PANTHER" id="PTHR43133:SF50">
    <property type="entry name" value="ECF RNA POLYMERASE SIGMA FACTOR SIGM"/>
    <property type="match status" value="1"/>
</dbReference>
<dbReference type="Gene3D" id="1.10.1740.10">
    <property type="match status" value="1"/>
</dbReference>
<name>A0ABP5FC97_9ACTN</name>
<feature type="domain" description="RNA polymerase sigma-70 region 4" evidence="7">
    <location>
        <begin position="116"/>
        <end position="165"/>
    </location>
</feature>
<accession>A0ABP5FC97</accession>
<dbReference type="CDD" id="cd06171">
    <property type="entry name" value="Sigma70_r4"/>
    <property type="match status" value="1"/>
</dbReference>
<dbReference type="InterPro" id="IPR013325">
    <property type="entry name" value="RNA_pol_sigma_r2"/>
</dbReference>
<evidence type="ECO:0000256" key="5">
    <source>
        <dbReference type="ARBA" id="ARBA00023163"/>
    </source>
</evidence>
<dbReference type="NCBIfam" id="TIGR02937">
    <property type="entry name" value="sigma70-ECF"/>
    <property type="match status" value="1"/>
</dbReference>
<organism evidence="8 9">
    <name type="scientific">Catenulispora yoronensis</name>
    <dbReference type="NCBI Taxonomy" id="450799"/>
    <lineage>
        <taxon>Bacteria</taxon>
        <taxon>Bacillati</taxon>
        <taxon>Actinomycetota</taxon>
        <taxon>Actinomycetes</taxon>
        <taxon>Catenulisporales</taxon>
        <taxon>Catenulisporaceae</taxon>
        <taxon>Catenulispora</taxon>
    </lineage>
</organism>
<protein>
    <submittedName>
        <fullName evidence="8">SigE family RNA polymerase sigma factor</fullName>
    </submittedName>
</protein>
<dbReference type="InterPro" id="IPR007627">
    <property type="entry name" value="RNA_pol_sigma70_r2"/>
</dbReference>